<dbReference type="EMBL" id="LT796768">
    <property type="protein sequence ID" value="SKB08449.1"/>
    <property type="molecule type" value="Genomic_DNA"/>
</dbReference>
<evidence type="ECO:0000259" key="10">
    <source>
        <dbReference type="PROSITE" id="PS50893"/>
    </source>
</evidence>
<evidence type="ECO:0000256" key="7">
    <source>
        <dbReference type="ARBA" id="ARBA00022840"/>
    </source>
</evidence>
<evidence type="ECO:0000256" key="3">
    <source>
        <dbReference type="ARBA" id="ARBA00022448"/>
    </source>
</evidence>
<dbReference type="InterPro" id="IPR050388">
    <property type="entry name" value="ABC_Ni/Peptide_Import"/>
</dbReference>
<evidence type="ECO:0000256" key="6">
    <source>
        <dbReference type="ARBA" id="ARBA00022741"/>
    </source>
</evidence>
<dbReference type="GO" id="GO:0005886">
    <property type="term" value="C:plasma membrane"/>
    <property type="evidence" value="ECO:0007669"/>
    <property type="project" value="UniProtKB-SubCell"/>
</dbReference>
<dbReference type="PROSITE" id="PS50893">
    <property type="entry name" value="ABC_TRANSPORTER_2"/>
    <property type="match status" value="1"/>
</dbReference>
<keyword evidence="8" id="KW-1278">Translocase</keyword>
<dbReference type="CDD" id="cd03257">
    <property type="entry name" value="ABC_NikE_OppD_transporters"/>
    <property type="match status" value="1"/>
</dbReference>
<keyword evidence="6" id="KW-0547">Nucleotide-binding</keyword>
<gene>
    <name evidence="11" type="ORF">SAMN06295964_2167</name>
</gene>
<keyword evidence="5" id="KW-0997">Cell inner membrane</keyword>
<dbReference type="Gene3D" id="3.40.50.300">
    <property type="entry name" value="P-loop containing nucleotide triphosphate hydrolases"/>
    <property type="match status" value="1"/>
</dbReference>
<name>A0A1T4Z327_9ACTN</name>
<evidence type="ECO:0000313" key="12">
    <source>
        <dbReference type="Proteomes" id="UP000191040"/>
    </source>
</evidence>
<comment type="subcellular location">
    <subcellularLocation>
        <location evidence="1">Cell membrane</location>
        <topology evidence="1">Peripheral membrane protein</topology>
    </subcellularLocation>
</comment>
<evidence type="ECO:0000256" key="5">
    <source>
        <dbReference type="ARBA" id="ARBA00022519"/>
    </source>
</evidence>
<dbReference type="AlphaFoldDB" id="A0A1T4Z327"/>
<dbReference type="GO" id="GO:0005524">
    <property type="term" value="F:ATP binding"/>
    <property type="evidence" value="ECO:0007669"/>
    <property type="project" value="UniProtKB-KW"/>
</dbReference>
<reference evidence="12" key="1">
    <citation type="submission" date="2017-02" db="EMBL/GenBank/DDBJ databases">
        <authorList>
            <person name="Varghese N."/>
            <person name="Submissions S."/>
        </authorList>
    </citation>
    <scope>NUCLEOTIDE SEQUENCE [LARGE SCALE GENOMIC DNA]</scope>
    <source>
        <strain evidence="12">9H-4</strain>
    </source>
</reference>
<comment type="similarity">
    <text evidence="2">Belongs to the ABC transporter superfamily.</text>
</comment>
<dbReference type="InterPro" id="IPR003593">
    <property type="entry name" value="AAA+_ATPase"/>
</dbReference>
<keyword evidence="12" id="KW-1185">Reference proteome</keyword>
<feature type="domain" description="ABC transporter" evidence="10">
    <location>
        <begin position="4"/>
        <end position="253"/>
    </location>
</feature>
<keyword evidence="4" id="KW-1003">Cell membrane</keyword>
<dbReference type="SMART" id="SM00382">
    <property type="entry name" value="AAA"/>
    <property type="match status" value="1"/>
</dbReference>
<evidence type="ECO:0000256" key="4">
    <source>
        <dbReference type="ARBA" id="ARBA00022475"/>
    </source>
</evidence>
<dbReference type="STRING" id="1736691.SAMN06295964_2167"/>
<dbReference type="InterPro" id="IPR017871">
    <property type="entry name" value="ABC_transporter-like_CS"/>
</dbReference>
<sequence>MALLEVSGLTVATHDDRAPALVKGVSFSIEAGEIVGVVGASGSGKTLTALAVAQLLPRTLDVDAHSLVFDGVDLMESTDTERAEVLGGQLAMVFQDPLSSLNPVRHIGSQMIESVRRHRGLSKREALQLAETCLADVGMVDPAGCLKKHPHELSGGMRQRVMIAMGLMGDPRLIVADEPTTALDVTVQAQVIDLIVKINRERGTAVMFVSHNIALLSEFCSRILVMREGKIVEDLSTDALLAGASHPYTRALIRAVPNLTTDRDRELATVDDL</sequence>
<evidence type="ECO:0000256" key="9">
    <source>
        <dbReference type="ARBA" id="ARBA00023136"/>
    </source>
</evidence>
<dbReference type="PROSITE" id="PS00211">
    <property type="entry name" value="ABC_TRANSPORTER_1"/>
    <property type="match status" value="1"/>
</dbReference>
<protein>
    <submittedName>
        <fullName evidence="11">ABC-type dipeptide/oligopeptide/nickel transport system, ATPase component</fullName>
    </submittedName>
</protein>
<keyword evidence="3" id="KW-0813">Transport</keyword>
<dbReference type="RefSeq" id="WP_078700170.1">
    <property type="nucleotide sequence ID" value="NZ_LT796768.1"/>
</dbReference>
<organism evidence="11 12">
    <name type="scientific">Aeromicrobium choanae</name>
    <dbReference type="NCBI Taxonomy" id="1736691"/>
    <lineage>
        <taxon>Bacteria</taxon>
        <taxon>Bacillati</taxon>
        <taxon>Actinomycetota</taxon>
        <taxon>Actinomycetes</taxon>
        <taxon>Propionibacteriales</taxon>
        <taxon>Nocardioidaceae</taxon>
        <taxon>Aeromicrobium</taxon>
    </lineage>
</organism>
<evidence type="ECO:0000256" key="8">
    <source>
        <dbReference type="ARBA" id="ARBA00022967"/>
    </source>
</evidence>
<proteinExistence type="inferred from homology"/>
<dbReference type="PANTHER" id="PTHR43297:SF14">
    <property type="entry name" value="ATPASE AAA-TYPE CORE DOMAIN-CONTAINING PROTEIN"/>
    <property type="match status" value="1"/>
</dbReference>
<evidence type="ECO:0000313" key="11">
    <source>
        <dbReference type="EMBL" id="SKB08449.1"/>
    </source>
</evidence>
<dbReference type="OrthoDB" id="5357528at2"/>
<dbReference type="Pfam" id="PF00005">
    <property type="entry name" value="ABC_tran"/>
    <property type="match status" value="1"/>
</dbReference>
<dbReference type="Proteomes" id="UP000191040">
    <property type="component" value="Chromosome I"/>
</dbReference>
<evidence type="ECO:0000256" key="1">
    <source>
        <dbReference type="ARBA" id="ARBA00004202"/>
    </source>
</evidence>
<keyword evidence="9" id="KW-0472">Membrane</keyword>
<dbReference type="GO" id="GO:0016887">
    <property type="term" value="F:ATP hydrolysis activity"/>
    <property type="evidence" value="ECO:0007669"/>
    <property type="project" value="InterPro"/>
</dbReference>
<dbReference type="PANTHER" id="PTHR43297">
    <property type="entry name" value="OLIGOPEPTIDE TRANSPORT ATP-BINDING PROTEIN APPD"/>
    <property type="match status" value="1"/>
</dbReference>
<dbReference type="InterPro" id="IPR003439">
    <property type="entry name" value="ABC_transporter-like_ATP-bd"/>
</dbReference>
<evidence type="ECO:0000256" key="2">
    <source>
        <dbReference type="ARBA" id="ARBA00005417"/>
    </source>
</evidence>
<keyword evidence="7" id="KW-0067">ATP-binding</keyword>
<dbReference type="SUPFAM" id="SSF52540">
    <property type="entry name" value="P-loop containing nucleoside triphosphate hydrolases"/>
    <property type="match status" value="1"/>
</dbReference>
<dbReference type="InterPro" id="IPR027417">
    <property type="entry name" value="P-loop_NTPase"/>
</dbReference>
<accession>A0A1T4Z327</accession>